<comment type="similarity">
    <text evidence="1">Belongs to the leucine-binding protein family.</text>
</comment>
<evidence type="ECO:0000256" key="1">
    <source>
        <dbReference type="ARBA" id="ARBA00010062"/>
    </source>
</evidence>
<feature type="domain" description="Leucine-binding protein" evidence="4">
    <location>
        <begin position="26"/>
        <end position="365"/>
    </location>
</feature>
<evidence type="ECO:0000313" key="5">
    <source>
        <dbReference type="EMBL" id="BAG45417.1"/>
    </source>
</evidence>
<dbReference type="AlphaFoldDB" id="A0A0H3KPA4"/>
<evidence type="ECO:0000259" key="4">
    <source>
        <dbReference type="Pfam" id="PF13458"/>
    </source>
</evidence>
<proteinExistence type="inferred from homology"/>
<dbReference type="HOGENOM" id="CLU_027128_6_0_4"/>
<dbReference type="Pfam" id="PF13458">
    <property type="entry name" value="Peripla_BP_6"/>
    <property type="match status" value="1"/>
</dbReference>
<gene>
    <name evidence="5" type="ordered locus">BMULJ_03545</name>
</gene>
<evidence type="ECO:0000256" key="3">
    <source>
        <dbReference type="SAM" id="SignalP"/>
    </source>
</evidence>
<dbReference type="RefSeq" id="WP_012217506.1">
    <property type="nucleotide sequence ID" value="NC_010086.1"/>
</dbReference>
<reference evidence="5 6" key="1">
    <citation type="submission" date="2007-04" db="EMBL/GenBank/DDBJ databases">
        <title>Complete genome sequence of Burkholderia multivorans ATCC 17616.</title>
        <authorList>
            <person name="Ohtsubo Y."/>
            <person name="Yamashita A."/>
            <person name="Kurokawa K."/>
            <person name="Takami H."/>
            <person name="Yuhara S."/>
            <person name="Nishiyama E."/>
            <person name="Endo R."/>
            <person name="Miyazaki R."/>
            <person name="Ono A."/>
            <person name="Yano K."/>
            <person name="Ito M."/>
            <person name="Sota M."/>
            <person name="Yuji N."/>
            <person name="Hattori M."/>
            <person name="Tsuda M."/>
        </authorList>
    </citation>
    <scope>NUCLEOTIDE SEQUENCE [LARGE SCALE GENOMIC DNA]</scope>
    <source>
        <strain evidence="6">ATCC 17616 / 249</strain>
    </source>
</reference>
<dbReference type="KEGG" id="bmu:Bmul_4969"/>
<dbReference type="EMBL" id="AP009386">
    <property type="protein sequence ID" value="BAG45417.1"/>
    <property type="molecule type" value="Genomic_DNA"/>
</dbReference>
<accession>A0A0H3KPA4</accession>
<evidence type="ECO:0000313" key="6">
    <source>
        <dbReference type="Proteomes" id="UP000008815"/>
    </source>
</evidence>
<dbReference type="InterPro" id="IPR028081">
    <property type="entry name" value="Leu-bd"/>
</dbReference>
<feature type="chain" id="PRO_5002613775" evidence="3">
    <location>
        <begin position="23"/>
        <end position="371"/>
    </location>
</feature>
<dbReference type="eggNOG" id="COG0683">
    <property type="taxonomic scope" value="Bacteria"/>
</dbReference>
<name>A0A0H3KPA4_BURM1</name>
<dbReference type="PANTHER" id="PTHR47151:SF2">
    <property type="entry name" value="AMINO ACID BINDING PROTEIN"/>
    <property type="match status" value="1"/>
</dbReference>
<evidence type="ECO:0000256" key="2">
    <source>
        <dbReference type="ARBA" id="ARBA00022729"/>
    </source>
</evidence>
<organism evidence="5 6">
    <name type="scientific">Burkholderia multivorans (strain ATCC 17616 / 249)</name>
    <dbReference type="NCBI Taxonomy" id="395019"/>
    <lineage>
        <taxon>Bacteria</taxon>
        <taxon>Pseudomonadati</taxon>
        <taxon>Pseudomonadota</taxon>
        <taxon>Betaproteobacteria</taxon>
        <taxon>Burkholderiales</taxon>
        <taxon>Burkholderiaceae</taxon>
        <taxon>Burkholderia</taxon>
        <taxon>Burkholderia cepacia complex</taxon>
    </lineage>
</organism>
<dbReference type="STRING" id="395019.BMULJ_03545"/>
<keyword evidence="6" id="KW-1185">Reference proteome</keyword>
<dbReference type="Proteomes" id="UP000008815">
    <property type="component" value="Chromosome 2"/>
</dbReference>
<protein>
    <submittedName>
        <fullName evidence="5">ABC-type branched-chain amino acid transport system periplasmic component</fullName>
    </submittedName>
</protein>
<dbReference type="CDD" id="cd06342">
    <property type="entry name" value="PBP1_ABC_LIVBP-like"/>
    <property type="match status" value="1"/>
</dbReference>
<dbReference type="PANTHER" id="PTHR47151">
    <property type="entry name" value="LEU/ILE/VAL-BINDING ABC TRANSPORTER SUBUNIT"/>
    <property type="match status" value="1"/>
</dbReference>
<keyword evidence="2 3" id="KW-0732">Signal</keyword>
<dbReference type="KEGG" id="bmj:BMULJ_03545"/>
<sequence>MKLKCMIAVLALGGFTIGAAHAERVVTIAFSGPLTGPQAVSGKDDENGLRLAVETLNRTPITIDGQPVRFRIVAEDDQADPRTGVQVAQRLLDRQPAAFFGPENSGVAIPVARLTNAARVPMLTVASNPQLTALGYDNVFRTGASDSVLGASMAAFAAGKLGAKTAAVIDDRTAYGQGLAEQFIAKAKSLGLQVVAREFTHSQATDFLAILATIKGKNPDVIFFGGYTAQAAPMAKQMVQRGVRARLLGGDGICSANMGTVAQTASRNVYCAMSGSGLDRTEAGRDYVARYRARFKSEPQTYGITYYDGMLLLAKTMASAQTTDPAKLIEALRSASHEGVAGTYAFTVRGELMNAPTTVFTFEDGQMVPVR</sequence>
<dbReference type="Gene3D" id="3.40.50.2300">
    <property type="match status" value="2"/>
</dbReference>
<dbReference type="InterPro" id="IPR028082">
    <property type="entry name" value="Peripla_BP_I"/>
</dbReference>
<dbReference type="SUPFAM" id="SSF53822">
    <property type="entry name" value="Periplasmic binding protein-like I"/>
    <property type="match status" value="1"/>
</dbReference>
<feature type="signal peptide" evidence="3">
    <location>
        <begin position="1"/>
        <end position="22"/>
    </location>
</feature>